<dbReference type="EMBL" id="BMOY01000052">
    <property type="protein sequence ID" value="GGJ13281.1"/>
    <property type="molecule type" value="Genomic_DNA"/>
</dbReference>
<sequence length="181" mass="19289">MVMAQSRLIEAILYPYAVFIQTVPIVCIAPMIIVWFGTGEVSIAVISFICSVFPVIANSTTGLVSTDPNLLDLMRLYGVSRWTSLVKLKLPYAFPYIATGAKIASGAAVIGTIIGQYQAGVAGGEGGLGYLIATAASQLQMDYLFVAAVVSCLMGLFIFYGVTGLTNVLLRDWHAVTHVDT</sequence>
<evidence type="ECO:0000313" key="9">
    <source>
        <dbReference type="EMBL" id="GGJ13281.1"/>
    </source>
</evidence>
<gene>
    <name evidence="9" type="ORF">GCM10010885_23180</name>
</gene>
<dbReference type="InterPro" id="IPR000515">
    <property type="entry name" value="MetI-like"/>
</dbReference>
<evidence type="ECO:0000256" key="6">
    <source>
        <dbReference type="ARBA" id="ARBA00023136"/>
    </source>
</evidence>
<comment type="caution">
    <text evidence="9">The sequence shown here is derived from an EMBL/GenBank/DDBJ whole genome shotgun (WGS) entry which is preliminary data.</text>
</comment>
<comment type="similarity">
    <text evidence="7">Belongs to the binding-protein-dependent transport system permease family.</text>
</comment>
<keyword evidence="10" id="KW-1185">Reference proteome</keyword>
<keyword evidence="6 7" id="KW-0472">Membrane</keyword>
<dbReference type="PANTHER" id="PTHR30151">
    <property type="entry name" value="ALKANE SULFONATE ABC TRANSPORTER-RELATED, MEMBRANE SUBUNIT"/>
    <property type="match status" value="1"/>
</dbReference>
<reference evidence="9" key="2">
    <citation type="submission" date="2020-09" db="EMBL/GenBank/DDBJ databases">
        <authorList>
            <person name="Sun Q."/>
            <person name="Ohkuma M."/>
        </authorList>
    </citation>
    <scope>NUCLEOTIDE SEQUENCE</scope>
    <source>
        <strain evidence="9">JCM 18487</strain>
    </source>
</reference>
<dbReference type="Proteomes" id="UP000637695">
    <property type="component" value="Unassembled WGS sequence"/>
</dbReference>
<dbReference type="GO" id="GO:0055085">
    <property type="term" value="P:transmembrane transport"/>
    <property type="evidence" value="ECO:0007669"/>
    <property type="project" value="InterPro"/>
</dbReference>
<dbReference type="PANTHER" id="PTHR30151:SF41">
    <property type="entry name" value="ABC TRANSPORTER PERMEASE PROTEIN"/>
    <property type="match status" value="1"/>
</dbReference>
<keyword evidence="5 7" id="KW-1133">Transmembrane helix</keyword>
<evidence type="ECO:0000256" key="4">
    <source>
        <dbReference type="ARBA" id="ARBA00022692"/>
    </source>
</evidence>
<feature type="transmembrane region" description="Helical" evidence="7">
    <location>
        <begin position="43"/>
        <end position="65"/>
    </location>
</feature>
<feature type="domain" description="ABC transmembrane type-1" evidence="8">
    <location>
        <begin position="1"/>
        <end position="162"/>
    </location>
</feature>
<evidence type="ECO:0000256" key="5">
    <source>
        <dbReference type="ARBA" id="ARBA00022989"/>
    </source>
</evidence>
<accession>A0A917KJ11</accession>
<evidence type="ECO:0000256" key="2">
    <source>
        <dbReference type="ARBA" id="ARBA00022448"/>
    </source>
</evidence>
<dbReference type="SUPFAM" id="SSF161098">
    <property type="entry name" value="MetI-like"/>
    <property type="match status" value="1"/>
</dbReference>
<evidence type="ECO:0000256" key="3">
    <source>
        <dbReference type="ARBA" id="ARBA00022475"/>
    </source>
</evidence>
<organism evidence="9 10">
    <name type="scientific">Alicyclobacillus cellulosilyticus</name>
    <dbReference type="NCBI Taxonomy" id="1003997"/>
    <lineage>
        <taxon>Bacteria</taxon>
        <taxon>Bacillati</taxon>
        <taxon>Bacillota</taxon>
        <taxon>Bacilli</taxon>
        <taxon>Bacillales</taxon>
        <taxon>Alicyclobacillaceae</taxon>
        <taxon>Alicyclobacillus</taxon>
    </lineage>
</organism>
<dbReference type="AlphaFoldDB" id="A0A917KJ11"/>
<dbReference type="Pfam" id="PF00528">
    <property type="entry name" value="BPD_transp_1"/>
    <property type="match status" value="1"/>
</dbReference>
<keyword evidence="4 7" id="KW-0812">Transmembrane</keyword>
<dbReference type="InterPro" id="IPR035906">
    <property type="entry name" value="MetI-like_sf"/>
</dbReference>
<keyword evidence="3" id="KW-1003">Cell membrane</keyword>
<dbReference type="Gene3D" id="1.10.3720.10">
    <property type="entry name" value="MetI-like"/>
    <property type="match status" value="1"/>
</dbReference>
<dbReference type="PROSITE" id="PS50928">
    <property type="entry name" value="ABC_TM1"/>
    <property type="match status" value="1"/>
</dbReference>
<evidence type="ECO:0000256" key="1">
    <source>
        <dbReference type="ARBA" id="ARBA00004651"/>
    </source>
</evidence>
<evidence type="ECO:0000256" key="7">
    <source>
        <dbReference type="RuleBase" id="RU363032"/>
    </source>
</evidence>
<proteinExistence type="inferred from homology"/>
<name>A0A917KJ11_9BACL</name>
<feature type="transmembrane region" description="Helical" evidence="7">
    <location>
        <begin position="143"/>
        <end position="162"/>
    </location>
</feature>
<dbReference type="GO" id="GO:0005886">
    <property type="term" value="C:plasma membrane"/>
    <property type="evidence" value="ECO:0007669"/>
    <property type="project" value="UniProtKB-SubCell"/>
</dbReference>
<protein>
    <recommendedName>
        <fullName evidence="8">ABC transmembrane type-1 domain-containing protein</fullName>
    </recommendedName>
</protein>
<evidence type="ECO:0000313" key="10">
    <source>
        <dbReference type="Proteomes" id="UP000637695"/>
    </source>
</evidence>
<reference evidence="9" key="1">
    <citation type="journal article" date="2014" name="Int. J. Syst. Evol. Microbiol.">
        <title>Complete genome sequence of Corynebacterium casei LMG S-19264T (=DSM 44701T), isolated from a smear-ripened cheese.</title>
        <authorList>
            <consortium name="US DOE Joint Genome Institute (JGI-PGF)"/>
            <person name="Walter F."/>
            <person name="Albersmeier A."/>
            <person name="Kalinowski J."/>
            <person name="Ruckert C."/>
        </authorList>
    </citation>
    <scope>NUCLEOTIDE SEQUENCE</scope>
    <source>
        <strain evidence="9">JCM 18487</strain>
    </source>
</reference>
<evidence type="ECO:0000259" key="8">
    <source>
        <dbReference type="PROSITE" id="PS50928"/>
    </source>
</evidence>
<feature type="transmembrane region" description="Helical" evidence="7">
    <location>
        <begin position="12"/>
        <end position="37"/>
    </location>
</feature>
<comment type="subcellular location">
    <subcellularLocation>
        <location evidence="1 7">Cell membrane</location>
        <topology evidence="1 7">Multi-pass membrane protein</topology>
    </subcellularLocation>
</comment>
<keyword evidence="2 7" id="KW-0813">Transport</keyword>